<name>A0A7H4LGC0_WHEAT</name>
<dbReference type="EMBL" id="LS480641">
    <property type="protein sequence ID" value="SPT17658.1"/>
    <property type="molecule type" value="Genomic_DNA"/>
</dbReference>
<dbReference type="Gene3D" id="3.30.420.10">
    <property type="entry name" value="Ribonuclease H-like superfamily/Ribonuclease H"/>
    <property type="match status" value="1"/>
</dbReference>
<sequence length="162" mass="18195">MPRRGTGAVLISPTQDKLYYAVWLCFQRGEKVTNNIAEYEGLIVGLKAAAAFGVKHLTIKRDSQLLFNFSNKVYEPTNEHMEAYLAEVRTMEKQFLGLELQHVPRDTNKESDEIAKRASKRQPQEPGIFEERLFKPSAAPPATKLVQPQEELPARPTSGAPA</sequence>
<dbReference type="InterPro" id="IPR012337">
    <property type="entry name" value="RNaseH-like_sf"/>
</dbReference>
<protein>
    <recommendedName>
        <fullName evidence="2">RNase H type-1 domain-containing protein</fullName>
    </recommendedName>
</protein>
<gene>
    <name evidence="3" type="ORF">CAMPLR22A2D_LOCUS2268</name>
</gene>
<dbReference type="PANTHER" id="PTHR48475">
    <property type="entry name" value="RIBONUCLEASE H"/>
    <property type="match status" value="1"/>
</dbReference>
<dbReference type="GO" id="GO:0003676">
    <property type="term" value="F:nucleic acid binding"/>
    <property type="evidence" value="ECO:0007669"/>
    <property type="project" value="InterPro"/>
</dbReference>
<evidence type="ECO:0000259" key="2">
    <source>
        <dbReference type="PROSITE" id="PS50879"/>
    </source>
</evidence>
<evidence type="ECO:0000313" key="3">
    <source>
        <dbReference type="EMBL" id="SPT17658.1"/>
    </source>
</evidence>
<dbReference type="GO" id="GO:0004523">
    <property type="term" value="F:RNA-DNA hybrid ribonuclease activity"/>
    <property type="evidence" value="ECO:0007669"/>
    <property type="project" value="InterPro"/>
</dbReference>
<dbReference type="PANTHER" id="PTHR48475:SF1">
    <property type="entry name" value="RNASE H TYPE-1 DOMAIN-CONTAINING PROTEIN"/>
    <property type="match status" value="1"/>
</dbReference>
<dbReference type="InterPro" id="IPR036397">
    <property type="entry name" value="RNaseH_sf"/>
</dbReference>
<dbReference type="Proteomes" id="UP000280104">
    <property type="component" value="Chromosome II"/>
</dbReference>
<proteinExistence type="predicted"/>
<accession>A0A7H4LGC0</accession>
<dbReference type="PROSITE" id="PS50879">
    <property type="entry name" value="RNASE_H_1"/>
    <property type="match status" value="1"/>
</dbReference>
<evidence type="ECO:0000313" key="4">
    <source>
        <dbReference type="Proteomes" id="UP000280104"/>
    </source>
</evidence>
<evidence type="ECO:0000256" key="1">
    <source>
        <dbReference type="SAM" id="MobiDB-lite"/>
    </source>
</evidence>
<dbReference type="AlphaFoldDB" id="A0A7H4LGC0"/>
<dbReference type="CDD" id="cd09279">
    <property type="entry name" value="RNase_HI_like"/>
    <property type="match status" value="1"/>
</dbReference>
<dbReference type="SUPFAM" id="SSF53098">
    <property type="entry name" value="Ribonuclease H-like"/>
    <property type="match status" value="1"/>
</dbReference>
<reference evidence="3 4" key="1">
    <citation type="submission" date="2018-05" db="EMBL/GenBank/DDBJ databases">
        <authorList>
            <person name="Thind KAUR A."/>
        </authorList>
    </citation>
    <scope>NUCLEOTIDE SEQUENCE [LARGE SCALE GENOMIC DNA]</scope>
</reference>
<feature type="region of interest" description="Disordered" evidence="1">
    <location>
        <begin position="104"/>
        <end position="162"/>
    </location>
</feature>
<dbReference type="Pfam" id="PF13456">
    <property type="entry name" value="RVT_3"/>
    <property type="match status" value="1"/>
</dbReference>
<feature type="domain" description="RNase H type-1" evidence="2">
    <location>
        <begin position="1"/>
        <end position="120"/>
    </location>
</feature>
<organism evidence="3 4">
    <name type="scientific">Triticum aestivum</name>
    <name type="common">Wheat</name>
    <dbReference type="NCBI Taxonomy" id="4565"/>
    <lineage>
        <taxon>Eukaryota</taxon>
        <taxon>Viridiplantae</taxon>
        <taxon>Streptophyta</taxon>
        <taxon>Embryophyta</taxon>
        <taxon>Tracheophyta</taxon>
        <taxon>Spermatophyta</taxon>
        <taxon>Magnoliopsida</taxon>
        <taxon>Liliopsida</taxon>
        <taxon>Poales</taxon>
        <taxon>Poaceae</taxon>
        <taxon>BOP clade</taxon>
        <taxon>Pooideae</taxon>
        <taxon>Triticodae</taxon>
        <taxon>Triticeae</taxon>
        <taxon>Triticinae</taxon>
        <taxon>Triticum</taxon>
    </lineage>
</organism>
<dbReference type="InterPro" id="IPR002156">
    <property type="entry name" value="RNaseH_domain"/>
</dbReference>
<feature type="compositionally biased region" description="Basic and acidic residues" evidence="1">
    <location>
        <begin position="104"/>
        <end position="116"/>
    </location>
</feature>